<comment type="caution">
    <text evidence="12">The sequence shown here is derived from an EMBL/GenBank/DDBJ whole genome shotgun (WGS) entry which is preliminary data.</text>
</comment>
<keyword evidence="7 11" id="KW-0418">Kinase</keyword>
<dbReference type="PRINTS" id="PR01099">
    <property type="entry name" value="HYETHTZKNASE"/>
</dbReference>
<evidence type="ECO:0000313" key="12">
    <source>
        <dbReference type="EMBL" id="SES09143.1"/>
    </source>
</evidence>
<sequence length="271" mass="28439">MISPSEMRKRITETPPLVHNMTNVVVTNFTANGLYALGAKPVMANAIEEVAEMAGHADALSLNIGTLTSEQIEAMLTAGKAANKAGTPVIFDPVGVGATSFRDQTAKRLLAELDVDVIRGNEGEIARLAGIAVTVRGVDSEEPVENAEEAAIQTARTFSALTVMTGETDIVTDGETIVYINNGHALQSSVTGTGCLLSSVIGAFAARGEQLFDAACAAVSYYGCAAEKAAADKTIGPGTFQVRFLDELALISDDDLSRLCDISERKQVQQS</sequence>
<dbReference type="STRING" id="1464123.SAMN05444126_11464"/>
<dbReference type="Proteomes" id="UP000199318">
    <property type="component" value="Unassembled WGS sequence"/>
</dbReference>
<dbReference type="CDD" id="cd01170">
    <property type="entry name" value="THZ_kinase"/>
    <property type="match status" value="1"/>
</dbReference>
<feature type="binding site" evidence="11">
    <location>
        <position position="119"/>
    </location>
    <ligand>
        <name>ATP</name>
        <dbReference type="ChEBI" id="CHEBI:30616"/>
    </ligand>
</feature>
<proteinExistence type="inferred from homology"/>
<dbReference type="PANTHER" id="PTHR20858">
    <property type="entry name" value="PHOSPHOMETHYLPYRIMIDINE KINASE"/>
    <property type="match status" value="1"/>
</dbReference>
<dbReference type="InterPro" id="IPR000417">
    <property type="entry name" value="Hyethyz_kinase"/>
</dbReference>
<dbReference type="EMBL" id="FOGV01000014">
    <property type="protein sequence ID" value="SES09143.1"/>
    <property type="molecule type" value="Genomic_DNA"/>
</dbReference>
<dbReference type="RefSeq" id="WP_093073096.1">
    <property type="nucleotide sequence ID" value="NZ_FOGV01000014.1"/>
</dbReference>
<dbReference type="AlphaFoldDB" id="A0A1H9UJC9"/>
<feature type="binding site" evidence="11">
    <location>
        <position position="192"/>
    </location>
    <ligand>
        <name>substrate</name>
    </ligand>
</feature>
<dbReference type="Pfam" id="PF02110">
    <property type="entry name" value="HK"/>
    <property type="match status" value="1"/>
</dbReference>
<evidence type="ECO:0000256" key="4">
    <source>
        <dbReference type="ARBA" id="ARBA00022679"/>
    </source>
</evidence>
<organism evidence="12 13">
    <name type="scientific">Salisediminibacterium halotolerans</name>
    <dbReference type="NCBI Taxonomy" id="517425"/>
    <lineage>
        <taxon>Bacteria</taxon>
        <taxon>Bacillati</taxon>
        <taxon>Bacillota</taxon>
        <taxon>Bacilli</taxon>
        <taxon>Bacillales</taxon>
        <taxon>Bacillaceae</taxon>
        <taxon>Salisediminibacterium</taxon>
    </lineage>
</organism>
<dbReference type="EC" id="2.7.1.50" evidence="11"/>
<keyword evidence="8 11" id="KW-0067">ATP-binding</keyword>
<dbReference type="PANTHER" id="PTHR20858:SF17">
    <property type="entry name" value="HYDROXYMETHYLPYRIMIDINE_PHOSPHOMETHYLPYRIMIDINE KINASE THI20-RELATED"/>
    <property type="match status" value="1"/>
</dbReference>
<dbReference type="NCBIfam" id="TIGR00694">
    <property type="entry name" value="thiM"/>
    <property type="match status" value="1"/>
</dbReference>
<comment type="similarity">
    <text evidence="11">Belongs to the Thz kinase family.</text>
</comment>
<accession>A0A1H9UJC9</accession>
<comment type="catalytic activity">
    <reaction evidence="1 11">
        <text>5-(2-hydroxyethyl)-4-methylthiazole + ATP = 4-methyl-5-(2-phosphooxyethyl)-thiazole + ADP + H(+)</text>
        <dbReference type="Rhea" id="RHEA:24212"/>
        <dbReference type="ChEBI" id="CHEBI:15378"/>
        <dbReference type="ChEBI" id="CHEBI:17957"/>
        <dbReference type="ChEBI" id="CHEBI:30616"/>
        <dbReference type="ChEBI" id="CHEBI:58296"/>
        <dbReference type="ChEBI" id="CHEBI:456216"/>
        <dbReference type="EC" id="2.7.1.50"/>
    </reaction>
</comment>
<dbReference type="NCBIfam" id="NF006830">
    <property type="entry name" value="PRK09355.1"/>
    <property type="match status" value="1"/>
</dbReference>
<dbReference type="GO" id="GO:0008972">
    <property type="term" value="F:phosphomethylpyrimidine kinase activity"/>
    <property type="evidence" value="ECO:0007669"/>
    <property type="project" value="TreeGrafter"/>
</dbReference>
<feature type="binding site" evidence="11">
    <location>
        <position position="165"/>
    </location>
    <ligand>
        <name>ATP</name>
        <dbReference type="ChEBI" id="CHEBI:30616"/>
    </ligand>
</feature>
<evidence type="ECO:0000256" key="8">
    <source>
        <dbReference type="ARBA" id="ARBA00022840"/>
    </source>
</evidence>
<comment type="function">
    <text evidence="11">Catalyzes the phosphorylation of the hydroxyl group of 4-methyl-5-beta-hydroxyethylthiazole (THZ).</text>
</comment>
<evidence type="ECO:0000256" key="10">
    <source>
        <dbReference type="ARBA" id="ARBA00022977"/>
    </source>
</evidence>
<name>A0A1H9UJC9_9BACI</name>
<keyword evidence="13" id="KW-1185">Reference proteome</keyword>
<dbReference type="GO" id="GO:0008902">
    <property type="term" value="F:hydroxymethylpyrimidine kinase activity"/>
    <property type="evidence" value="ECO:0007669"/>
    <property type="project" value="TreeGrafter"/>
</dbReference>
<dbReference type="PIRSF" id="PIRSF000513">
    <property type="entry name" value="Thz_kinase"/>
    <property type="match status" value="1"/>
</dbReference>
<dbReference type="GO" id="GO:0009229">
    <property type="term" value="P:thiamine diphosphate biosynthetic process"/>
    <property type="evidence" value="ECO:0007669"/>
    <property type="project" value="UniProtKB-UniRule"/>
</dbReference>
<keyword evidence="10 11" id="KW-0784">Thiamine biosynthesis</keyword>
<evidence type="ECO:0000256" key="6">
    <source>
        <dbReference type="ARBA" id="ARBA00022741"/>
    </source>
</evidence>
<reference evidence="13" key="1">
    <citation type="submission" date="2016-10" db="EMBL/GenBank/DDBJ databases">
        <authorList>
            <person name="de Groot N.N."/>
        </authorList>
    </citation>
    <scope>NUCLEOTIDE SEQUENCE [LARGE SCALE GENOMIC DNA]</scope>
    <source>
        <strain evidence="13">10nlg</strain>
    </source>
</reference>
<dbReference type="GO" id="GO:0005829">
    <property type="term" value="C:cytosol"/>
    <property type="evidence" value="ECO:0007669"/>
    <property type="project" value="TreeGrafter"/>
</dbReference>
<dbReference type="OrthoDB" id="9778146at2"/>
<dbReference type="Gene3D" id="3.40.1190.20">
    <property type="match status" value="1"/>
</dbReference>
<evidence type="ECO:0000256" key="3">
    <source>
        <dbReference type="ARBA" id="ARBA00004868"/>
    </source>
</evidence>
<dbReference type="GO" id="GO:0009228">
    <property type="term" value="P:thiamine biosynthetic process"/>
    <property type="evidence" value="ECO:0007669"/>
    <property type="project" value="UniProtKB-KW"/>
</dbReference>
<dbReference type="InterPro" id="IPR029056">
    <property type="entry name" value="Ribokinase-like"/>
</dbReference>
<evidence type="ECO:0000256" key="7">
    <source>
        <dbReference type="ARBA" id="ARBA00022777"/>
    </source>
</evidence>
<keyword evidence="9 11" id="KW-0460">Magnesium</keyword>
<keyword evidence="5 11" id="KW-0479">Metal-binding</keyword>
<evidence type="ECO:0000256" key="9">
    <source>
        <dbReference type="ARBA" id="ARBA00022842"/>
    </source>
</evidence>
<evidence type="ECO:0000256" key="11">
    <source>
        <dbReference type="HAMAP-Rule" id="MF_00228"/>
    </source>
</evidence>
<comment type="cofactor">
    <cofactor evidence="2 11">
        <name>Mg(2+)</name>
        <dbReference type="ChEBI" id="CHEBI:18420"/>
    </cofactor>
</comment>
<evidence type="ECO:0000256" key="5">
    <source>
        <dbReference type="ARBA" id="ARBA00022723"/>
    </source>
</evidence>
<dbReference type="HAMAP" id="MF_00228">
    <property type="entry name" value="Thz_kinase"/>
    <property type="match status" value="1"/>
</dbReference>
<gene>
    <name evidence="11" type="primary">thiM</name>
    <name evidence="12" type="ORF">SAMN05444126_11464</name>
</gene>
<evidence type="ECO:0000256" key="2">
    <source>
        <dbReference type="ARBA" id="ARBA00001946"/>
    </source>
</evidence>
<dbReference type="GO" id="GO:0005524">
    <property type="term" value="F:ATP binding"/>
    <property type="evidence" value="ECO:0007669"/>
    <property type="project" value="UniProtKB-UniRule"/>
</dbReference>
<dbReference type="GO" id="GO:0004417">
    <property type="term" value="F:hydroxyethylthiazole kinase activity"/>
    <property type="evidence" value="ECO:0007669"/>
    <property type="project" value="UniProtKB-UniRule"/>
</dbReference>
<evidence type="ECO:0000313" key="13">
    <source>
        <dbReference type="Proteomes" id="UP000199318"/>
    </source>
</evidence>
<dbReference type="SUPFAM" id="SSF53613">
    <property type="entry name" value="Ribokinase-like"/>
    <property type="match status" value="1"/>
</dbReference>
<comment type="pathway">
    <text evidence="3 11">Cofactor biosynthesis; thiamine diphosphate biosynthesis; 4-methyl-5-(2-phosphoethyl)-thiazole from 5-(2-hydroxyethyl)-4-methylthiazole: step 1/1.</text>
</comment>
<dbReference type="GO" id="GO:0000287">
    <property type="term" value="F:magnesium ion binding"/>
    <property type="evidence" value="ECO:0007669"/>
    <property type="project" value="UniProtKB-UniRule"/>
</dbReference>
<dbReference type="UniPathway" id="UPA00060">
    <property type="reaction ID" value="UER00139"/>
</dbReference>
<keyword evidence="6 11" id="KW-0547">Nucleotide-binding</keyword>
<feature type="binding site" evidence="11">
    <location>
        <position position="43"/>
    </location>
    <ligand>
        <name>substrate</name>
    </ligand>
</feature>
<keyword evidence="4 11" id="KW-0808">Transferase</keyword>
<protein>
    <recommendedName>
        <fullName evidence="11">Hydroxyethylthiazole kinase</fullName>
        <ecNumber evidence="11">2.7.1.50</ecNumber>
    </recommendedName>
    <alternativeName>
        <fullName evidence="11">4-methyl-5-beta-hydroxyethylthiazole kinase</fullName>
        <shortName evidence="11">TH kinase</shortName>
        <shortName evidence="11">Thz kinase</shortName>
    </alternativeName>
</protein>
<evidence type="ECO:0000256" key="1">
    <source>
        <dbReference type="ARBA" id="ARBA00001771"/>
    </source>
</evidence>